<evidence type="ECO:0000256" key="6">
    <source>
        <dbReference type="SAM" id="Phobius"/>
    </source>
</evidence>
<feature type="transmembrane region" description="Helical" evidence="6">
    <location>
        <begin position="255"/>
        <end position="274"/>
    </location>
</feature>
<feature type="transmembrane region" description="Helical" evidence="6">
    <location>
        <begin position="368"/>
        <end position="388"/>
    </location>
</feature>
<feature type="transmembrane region" description="Helical" evidence="6">
    <location>
        <begin position="55"/>
        <end position="74"/>
    </location>
</feature>
<feature type="transmembrane region" description="Helical" evidence="6">
    <location>
        <begin position="281"/>
        <end position="300"/>
    </location>
</feature>
<dbReference type="GO" id="GO:0005886">
    <property type="term" value="C:plasma membrane"/>
    <property type="evidence" value="ECO:0007669"/>
    <property type="project" value="UniProtKB-SubCell"/>
</dbReference>
<evidence type="ECO:0000313" key="8">
    <source>
        <dbReference type="EMBL" id="SDR85685.1"/>
    </source>
</evidence>
<keyword evidence="4 6" id="KW-1133">Transmembrane helix</keyword>
<dbReference type="EMBL" id="LT629776">
    <property type="protein sequence ID" value="SDR85685.1"/>
    <property type="molecule type" value="Genomic_DNA"/>
</dbReference>
<dbReference type="InterPro" id="IPR011701">
    <property type="entry name" value="MFS"/>
</dbReference>
<dbReference type="STRING" id="545619.SAMN04489860_0229"/>
<evidence type="ECO:0000256" key="5">
    <source>
        <dbReference type="ARBA" id="ARBA00023136"/>
    </source>
</evidence>
<evidence type="ECO:0000256" key="1">
    <source>
        <dbReference type="ARBA" id="ARBA00004651"/>
    </source>
</evidence>
<accession>A0A1H1MH36</accession>
<gene>
    <name evidence="8" type="ORF">SAMN04489860_0229</name>
</gene>
<evidence type="ECO:0000313" key="9">
    <source>
        <dbReference type="Proteomes" id="UP000185663"/>
    </source>
</evidence>
<dbReference type="Gene3D" id="1.20.1250.20">
    <property type="entry name" value="MFS general substrate transporter like domains"/>
    <property type="match status" value="1"/>
</dbReference>
<keyword evidence="9" id="KW-1185">Reference proteome</keyword>
<dbReference type="AlphaFoldDB" id="A0A1H1MH36"/>
<dbReference type="GO" id="GO:0022857">
    <property type="term" value="F:transmembrane transporter activity"/>
    <property type="evidence" value="ECO:0007669"/>
    <property type="project" value="InterPro"/>
</dbReference>
<organism evidence="8 9">
    <name type="scientific">Paraoerskovia marina</name>
    <dbReference type="NCBI Taxonomy" id="545619"/>
    <lineage>
        <taxon>Bacteria</taxon>
        <taxon>Bacillati</taxon>
        <taxon>Actinomycetota</taxon>
        <taxon>Actinomycetes</taxon>
        <taxon>Micrococcales</taxon>
        <taxon>Cellulomonadaceae</taxon>
        <taxon>Paraoerskovia</taxon>
    </lineage>
</organism>
<sequence length="399" mass="40331">MTEPRRAYHRPGDVRAAFAGLVALSLSTFVAITTELLPVGLLPQIASGVSVSESTAGLLVSVYALLVAALAFPLTAWTRSLPRKPLIVATLVGYAASNVIVAVAPNFAMIAAGRALGGIAHALFFSVAIGYASRLVRPEFTGRALTIATLGGSAGFVVGVPLTTSLGTALGWRAAFWVLALLCALMALVVVWLLPPVEMLAASPDDAPRPAGSVGALATVGVVNTLAFLGHYAVYTFISVMLLGAGLAESSVGPVLLAFGAVGLLGVWFAGTFVDRRPRWATLMALGTVAVGLLGAGLAYPHLWPLLAVGLVWLAAFGSLPAIIQAAAIRAHQGSPDTAGALVNSTANAGIGLGAALGGGVLAVSGIAVLPFVGAAIVLVAVLVVVFARRAFPADPPRS</sequence>
<dbReference type="PANTHER" id="PTHR43124">
    <property type="entry name" value="PURINE EFFLUX PUMP PBUE"/>
    <property type="match status" value="1"/>
</dbReference>
<dbReference type="InterPro" id="IPR050189">
    <property type="entry name" value="MFS_Efflux_Transporters"/>
</dbReference>
<keyword evidence="5 6" id="KW-0472">Membrane</keyword>
<feature type="transmembrane region" description="Helical" evidence="6">
    <location>
        <begin position="86"/>
        <end position="105"/>
    </location>
</feature>
<dbReference type="SUPFAM" id="SSF103473">
    <property type="entry name" value="MFS general substrate transporter"/>
    <property type="match status" value="1"/>
</dbReference>
<comment type="subcellular location">
    <subcellularLocation>
        <location evidence="1">Cell membrane</location>
        <topology evidence="1">Multi-pass membrane protein</topology>
    </subcellularLocation>
</comment>
<dbReference type="InterPro" id="IPR036259">
    <property type="entry name" value="MFS_trans_sf"/>
</dbReference>
<feature type="transmembrane region" description="Helical" evidence="6">
    <location>
        <begin position="306"/>
        <end position="329"/>
    </location>
</feature>
<dbReference type="InterPro" id="IPR020846">
    <property type="entry name" value="MFS_dom"/>
</dbReference>
<feature type="transmembrane region" description="Helical" evidence="6">
    <location>
        <begin position="341"/>
        <end position="362"/>
    </location>
</feature>
<dbReference type="Proteomes" id="UP000185663">
    <property type="component" value="Chromosome I"/>
</dbReference>
<feature type="transmembrane region" description="Helical" evidence="6">
    <location>
        <begin position="111"/>
        <end position="132"/>
    </location>
</feature>
<dbReference type="RefSeq" id="WP_231959249.1">
    <property type="nucleotide sequence ID" value="NZ_LT629776.1"/>
</dbReference>
<dbReference type="PANTHER" id="PTHR43124:SF3">
    <property type="entry name" value="CHLORAMPHENICOL EFFLUX PUMP RV0191"/>
    <property type="match status" value="1"/>
</dbReference>
<proteinExistence type="predicted"/>
<evidence type="ECO:0000259" key="7">
    <source>
        <dbReference type="PROSITE" id="PS50850"/>
    </source>
</evidence>
<name>A0A1H1MH36_9CELL</name>
<feature type="domain" description="Major facilitator superfamily (MFS) profile" evidence="7">
    <location>
        <begin position="20"/>
        <end position="393"/>
    </location>
</feature>
<feature type="transmembrane region" description="Helical" evidence="6">
    <location>
        <begin position="144"/>
        <end position="162"/>
    </location>
</feature>
<keyword evidence="3 6" id="KW-0812">Transmembrane</keyword>
<feature type="transmembrane region" description="Helical" evidence="6">
    <location>
        <begin position="214"/>
        <end position="235"/>
    </location>
</feature>
<dbReference type="CDD" id="cd17324">
    <property type="entry name" value="MFS_NepI_like"/>
    <property type="match status" value="1"/>
</dbReference>
<dbReference type="eggNOG" id="COG2814">
    <property type="taxonomic scope" value="Bacteria"/>
</dbReference>
<protein>
    <submittedName>
        <fullName evidence="8">Predicted arabinose efflux permease, MFS family</fullName>
    </submittedName>
</protein>
<evidence type="ECO:0000256" key="4">
    <source>
        <dbReference type="ARBA" id="ARBA00022989"/>
    </source>
</evidence>
<dbReference type="PROSITE" id="PS50850">
    <property type="entry name" value="MFS"/>
    <property type="match status" value="1"/>
</dbReference>
<evidence type="ECO:0000256" key="3">
    <source>
        <dbReference type="ARBA" id="ARBA00022692"/>
    </source>
</evidence>
<dbReference type="Pfam" id="PF07690">
    <property type="entry name" value="MFS_1"/>
    <property type="match status" value="1"/>
</dbReference>
<reference evidence="9" key="1">
    <citation type="submission" date="2016-10" db="EMBL/GenBank/DDBJ databases">
        <authorList>
            <person name="Varghese N."/>
            <person name="Submissions S."/>
        </authorList>
    </citation>
    <scope>NUCLEOTIDE SEQUENCE [LARGE SCALE GENOMIC DNA]</scope>
    <source>
        <strain evidence="9">DSM 22126</strain>
    </source>
</reference>
<evidence type="ECO:0000256" key="2">
    <source>
        <dbReference type="ARBA" id="ARBA00022475"/>
    </source>
</evidence>
<feature type="transmembrane region" description="Helical" evidence="6">
    <location>
        <begin position="174"/>
        <end position="194"/>
    </location>
</feature>
<keyword evidence="2" id="KW-1003">Cell membrane</keyword>